<dbReference type="Proteomes" id="UP000215914">
    <property type="component" value="Unassembled WGS sequence"/>
</dbReference>
<proteinExistence type="predicted"/>
<keyword evidence="2" id="KW-1185">Reference proteome</keyword>
<reference evidence="1" key="1">
    <citation type="journal article" date="2017" name="Nature">
        <title>The sunflower genome provides insights into oil metabolism, flowering and Asterid evolution.</title>
        <authorList>
            <person name="Badouin H."/>
            <person name="Gouzy J."/>
            <person name="Grassa C.J."/>
            <person name="Murat F."/>
            <person name="Staton S.E."/>
            <person name="Cottret L."/>
            <person name="Lelandais-Briere C."/>
            <person name="Owens G.L."/>
            <person name="Carrere S."/>
            <person name="Mayjonade B."/>
            <person name="Legrand L."/>
            <person name="Gill N."/>
            <person name="Kane N.C."/>
            <person name="Bowers J.E."/>
            <person name="Hubner S."/>
            <person name="Bellec A."/>
            <person name="Berard A."/>
            <person name="Berges H."/>
            <person name="Blanchet N."/>
            <person name="Boniface M.C."/>
            <person name="Brunel D."/>
            <person name="Catrice O."/>
            <person name="Chaidir N."/>
            <person name="Claudel C."/>
            <person name="Donnadieu C."/>
            <person name="Faraut T."/>
            <person name="Fievet G."/>
            <person name="Helmstetter N."/>
            <person name="King M."/>
            <person name="Knapp S.J."/>
            <person name="Lai Z."/>
            <person name="Le Paslier M.C."/>
            <person name="Lippi Y."/>
            <person name="Lorenzon L."/>
            <person name="Mandel J.R."/>
            <person name="Marage G."/>
            <person name="Marchand G."/>
            <person name="Marquand E."/>
            <person name="Bret-Mestries E."/>
            <person name="Morien E."/>
            <person name="Nambeesan S."/>
            <person name="Nguyen T."/>
            <person name="Pegot-Espagnet P."/>
            <person name="Pouilly N."/>
            <person name="Raftis F."/>
            <person name="Sallet E."/>
            <person name="Schiex T."/>
            <person name="Thomas J."/>
            <person name="Vandecasteele C."/>
            <person name="Vares D."/>
            <person name="Vear F."/>
            <person name="Vautrin S."/>
            <person name="Crespi M."/>
            <person name="Mangin B."/>
            <person name="Burke J.M."/>
            <person name="Salse J."/>
            <person name="Munos S."/>
            <person name="Vincourt P."/>
            <person name="Rieseberg L.H."/>
            <person name="Langlade N.B."/>
        </authorList>
    </citation>
    <scope>NUCLEOTIDE SEQUENCE</scope>
    <source>
        <tissue evidence="1">Leaves</tissue>
    </source>
</reference>
<evidence type="ECO:0000313" key="1">
    <source>
        <dbReference type="EMBL" id="KAF5780953.1"/>
    </source>
</evidence>
<sequence length="67" mass="7711">MAAIGGRSDSGRVFDGCIVGLVRVCLLKVELKMGDWWIGDICQREMPEFKYILLERIHSRRVEETNN</sequence>
<dbReference type="Gramene" id="mRNA:HanXRQr2_Chr11g0477831">
    <property type="protein sequence ID" value="CDS:HanXRQr2_Chr11g0477831.1"/>
    <property type="gene ID" value="HanXRQr2_Chr11g0477831"/>
</dbReference>
<comment type="caution">
    <text evidence="1">The sequence shown here is derived from an EMBL/GenBank/DDBJ whole genome shotgun (WGS) entry which is preliminary data.</text>
</comment>
<dbReference type="EMBL" id="MNCJ02000326">
    <property type="protein sequence ID" value="KAF5780953.1"/>
    <property type="molecule type" value="Genomic_DNA"/>
</dbReference>
<dbReference type="AlphaFoldDB" id="A0A9K3MZH8"/>
<name>A0A9K3MZH8_HELAN</name>
<gene>
    <name evidence="1" type="ORF">HanXRQr2_Chr11g0477831</name>
</gene>
<evidence type="ECO:0000313" key="2">
    <source>
        <dbReference type="Proteomes" id="UP000215914"/>
    </source>
</evidence>
<accession>A0A9K3MZH8</accession>
<protein>
    <submittedName>
        <fullName evidence="1">Uncharacterized protein</fullName>
    </submittedName>
</protein>
<reference evidence="1" key="2">
    <citation type="submission" date="2020-06" db="EMBL/GenBank/DDBJ databases">
        <title>Helianthus annuus Genome sequencing and assembly Release 2.</title>
        <authorList>
            <person name="Gouzy J."/>
            <person name="Langlade N."/>
            <person name="Munos S."/>
        </authorList>
    </citation>
    <scope>NUCLEOTIDE SEQUENCE</scope>
    <source>
        <tissue evidence="1">Leaves</tissue>
    </source>
</reference>
<organism evidence="1 2">
    <name type="scientific">Helianthus annuus</name>
    <name type="common">Common sunflower</name>
    <dbReference type="NCBI Taxonomy" id="4232"/>
    <lineage>
        <taxon>Eukaryota</taxon>
        <taxon>Viridiplantae</taxon>
        <taxon>Streptophyta</taxon>
        <taxon>Embryophyta</taxon>
        <taxon>Tracheophyta</taxon>
        <taxon>Spermatophyta</taxon>
        <taxon>Magnoliopsida</taxon>
        <taxon>eudicotyledons</taxon>
        <taxon>Gunneridae</taxon>
        <taxon>Pentapetalae</taxon>
        <taxon>asterids</taxon>
        <taxon>campanulids</taxon>
        <taxon>Asterales</taxon>
        <taxon>Asteraceae</taxon>
        <taxon>Asteroideae</taxon>
        <taxon>Heliantheae alliance</taxon>
        <taxon>Heliantheae</taxon>
        <taxon>Helianthus</taxon>
    </lineage>
</organism>